<dbReference type="GO" id="GO:0006272">
    <property type="term" value="P:leading strand elongation"/>
    <property type="evidence" value="ECO:0007669"/>
    <property type="project" value="TreeGrafter"/>
</dbReference>
<comment type="catalytic activity">
    <reaction evidence="12">
        <text>DNA(n) + a 2'-deoxyribonucleoside 5'-triphosphate = DNA(n+1) + diphosphate</text>
        <dbReference type="Rhea" id="RHEA:22508"/>
        <dbReference type="Rhea" id="RHEA-COMP:17339"/>
        <dbReference type="Rhea" id="RHEA-COMP:17340"/>
        <dbReference type="ChEBI" id="CHEBI:33019"/>
        <dbReference type="ChEBI" id="CHEBI:61560"/>
        <dbReference type="ChEBI" id="CHEBI:173112"/>
        <dbReference type="EC" id="2.7.7.7"/>
    </reaction>
</comment>
<dbReference type="Pfam" id="PF03104">
    <property type="entry name" value="DNA_pol_B_exo1"/>
    <property type="match status" value="1"/>
</dbReference>
<feature type="domain" description="DNA-directed DNA polymerase family B exonuclease" evidence="15">
    <location>
        <begin position="445"/>
        <end position="682"/>
    </location>
</feature>
<dbReference type="Pfam" id="PF08996">
    <property type="entry name" value="zf-DNA_Pol"/>
    <property type="match status" value="1"/>
</dbReference>
<feature type="domain" description="DNA polymerase alpha catalytic subunit N-terminal" evidence="17">
    <location>
        <begin position="7"/>
        <end position="70"/>
    </location>
</feature>
<dbReference type="InterPro" id="IPR036397">
    <property type="entry name" value="RNaseH_sf"/>
</dbReference>
<evidence type="ECO:0000256" key="11">
    <source>
        <dbReference type="ARBA" id="ARBA00023242"/>
    </source>
</evidence>
<accession>A0A0C3BT05</accession>
<dbReference type="GO" id="GO:0005658">
    <property type="term" value="C:alpha DNA polymerase:primase complex"/>
    <property type="evidence" value="ECO:0007669"/>
    <property type="project" value="TreeGrafter"/>
</dbReference>
<dbReference type="FunFam" id="3.30.70.2820:FF:000001">
    <property type="entry name" value="DNA polymerase"/>
    <property type="match status" value="1"/>
</dbReference>
<name>A0A0C3BT05_SERVB</name>
<evidence type="ECO:0000259" key="16">
    <source>
        <dbReference type="Pfam" id="PF08996"/>
    </source>
</evidence>
<dbReference type="GO" id="GO:0003887">
    <property type="term" value="F:DNA-directed DNA polymerase activity"/>
    <property type="evidence" value="ECO:0007669"/>
    <property type="project" value="UniProtKB-KW"/>
</dbReference>
<dbReference type="EC" id="2.7.7.7" evidence="12"/>
<comment type="similarity">
    <text evidence="2 12">Belongs to the DNA polymerase type-B family.</text>
</comment>
<dbReference type="Pfam" id="PF00136">
    <property type="entry name" value="DNA_pol_B"/>
    <property type="match status" value="1"/>
</dbReference>
<dbReference type="Proteomes" id="UP000054097">
    <property type="component" value="Unassembled WGS sequence"/>
</dbReference>
<dbReference type="GO" id="GO:0008270">
    <property type="term" value="F:zinc ion binding"/>
    <property type="evidence" value="ECO:0007669"/>
    <property type="project" value="UniProtKB-KW"/>
</dbReference>
<dbReference type="PROSITE" id="PS00116">
    <property type="entry name" value="DNA_POLYMERASE_B"/>
    <property type="match status" value="1"/>
</dbReference>
<feature type="compositionally biased region" description="Basic residues" evidence="13">
    <location>
        <begin position="84"/>
        <end position="98"/>
    </location>
</feature>
<reference evidence="19" key="2">
    <citation type="submission" date="2015-01" db="EMBL/GenBank/DDBJ databases">
        <title>Evolutionary Origins and Diversification of the Mycorrhizal Mutualists.</title>
        <authorList>
            <consortium name="DOE Joint Genome Institute"/>
            <consortium name="Mycorrhizal Genomics Consortium"/>
            <person name="Kohler A."/>
            <person name="Kuo A."/>
            <person name="Nagy L.G."/>
            <person name="Floudas D."/>
            <person name="Copeland A."/>
            <person name="Barry K.W."/>
            <person name="Cichocki N."/>
            <person name="Veneault-Fourrey C."/>
            <person name="LaButti K."/>
            <person name="Lindquist E.A."/>
            <person name="Lipzen A."/>
            <person name="Lundell T."/>
            <person name="Morin E."/>
            <person name="Murat C."/>
            <person name="Riley R."/>
            <person name="Ohm R."/>
            <person name="Sun H."/>
            <person name="Tunlid A."/>
            <person name="Henrissat B."/>
            <person name="Grigoriev I.V."/>
            <person name="Hibbett D.S."/>
            <person name="Martin F."/>
        </authorList>
    </citation>
    <scope>NUCLEOTIDE SEQUENCE [LARGE SCALE GENOMIC DNA]</scope>
    <source>
        <strain evidence="19">MAFF 305830</strain>
    </source>
</reference>
<dbReference type="STRING" id="933852.A0A0C3BT05"/>
<dbReference type="Gene3D" id="1.10.132.60">
    <property type="entry name" value="DNA polymerase family B, C-terminal domain"/>
    <property type="match status" value="1"/>
</dbReference>
<keyword evidence="9 12" id="KW-0239">DNA-directed DNA polymerase</keyword>
<dbReference type="GO" id="GO:0003688">
    <property type="term" value="F:DNA replication origin binding"/>
    <property type="evidence" value="ECO:0007669"/>
    <property type="project" value="TreeGrafter"/>
</dbReference>
<dbReference type="InterPro" id="IPR043502">
    <property type="entry name" value="DNA/RNA_pol_sf"/>
</dbReference>
<dbReference type="PANTHER" id="PTHR45861:SF1">
    <property type="entry name" value="DNA POLYMERASE ALPHA CATALYTIC SUBUNIT"/>
    <property type="match status" value="1"/>
</dbReference>
<proteinExistence type="inferred from homology"/>
<dbReference type="FunFam" id="1.10.287.690:FF:000003">
    <property type="entry name" value="DNA polymerase"/>
    <property type="match status" value="1"/>
</dbReference>
<evidence type="ECO:0000256" key="12">
    <source>
        <dbReference type="RuleBase" id="RU000442"/>
    </source>
</evidence>
<dbReference type="SUPFAM" id="SSF56672">
    <property type="entry name" value="DNA/RNA polymerases"/>
    <property type="match status" value="1"/>
</dbReference>
<keyword evidence="3 12" id="KW-0808">Transferase</keyword>
<dbReference type="Gene3D" id="6.10.10.100">
    <property type="match status" value="1"/>
</dbReference>
<sequence>MSKLRALQELKLARQGGSRAKQWQQDGDATLYDEVADNVYKSIVRGRLEQDDFVEDDGVDGYADDGREDFGEPMQDSEDEKEITKRKKAASRASKAKSKPPPPEPAPIAAYRPVKSEVNDNDFLDSLLGSMKAPVAKPTISRKRKSSPTDHKADFSSFRESQGASSDGPDDYPEHVTFSKKREAFSSDDEALPTPAKRFKTENGTGVNVMHTVAKVSKLQMEDTYDEFEDDFTPIDLDMDMSDFVKKEESPVKLSKLVSSSVKSEPMKAKLESHPSTGPPSWLLMHAALPVSNETVGSNPGNLVSTRVQALEEDGTLRMFWLDYLELHGKVYLVGKVLDKAINRYVSACVTIENLERNLFVLPREARLEDDYETDTRPSRIDVQRDFEEARRQFRIGRCGMKWVKRKYAFGEPGVPTEETDWMKVVYPFSEPAMPSDISSPNFSRIFGTSTSAFELFVLKRKIMGPCWLQIKNPEIENKGVSWCKLEATVENPKDVSPLVDSSVKDMPPLTIMSLSLRTVVNHVDNKREIVCIAARIWEGSQIEDTTPIETQRCAAVTFVRPLEKYPKDFESHAKQAKQSQMHALAAERTMLNRFLALIQMHDPDVIVGHDFLGVSLDVLLHRMRELKVDHWSRISRFKRKGWPSIGRQGTNLKFMNGRLLCDLASDGAKGMIASTTWSLTEMVASQLKAQRQEIDPDDTALYFDAETSTSERLLEFVQHCELDAFFQMAIASKVQILPLTRQLTNLAGNSWNKTLNGGRAERNEYILLHEFHSLKYICPDKTWGKKAAAAVKVEAEEGDGAVAAAVTTTKGKRDKYKGGLVFEPKRGLWDKIILVMDFNSLYPSIIQEYNIDFTTVERGSGEEEEDKIPDVPPSDIAQGVLPRLIAELVNRRKRVKALMKDPTSLPVQRLQWDIKQQALKLTANSMYGCLGFEFSRFYARQLAALTTFKGREILTHTKELAESMGLDVVYGDTDSVFVNSNHLDLAEALKLAHQFKKAVNDRYRLLEIDVDGVFQRLLLLQKKKYAAIKIENNKPTMEVKGLDMKRREYCILSKNTSKSVLEQILSGEEAEVAVERIHDYLTAIGQNVRNGTVGLDDFIIFKRLGKNPEDYPDAKSQPHVQVALRMKTRGQSAKSGDVVPYIFCLAEGEVSSKTAQADRAYHPDEIRRSDGKLVIDFDHYLSQQILPPIERLCDPIEGTDRSRLAECLGLDPSRYQSHNTGGGEEKVFGTLNSQVPDKIRFKDCRPFIVTCRKCGSGREWYALGHEDNRLVMPAGVICTTPSCSAPMTDASLQTQLEVQIRRHIAHYYEGWLVCDDAVCGRRTRMMRVYGRRCLSEGCKGVMSFEYTDTELYNQLLFYASLFDSEKILSSSKGSSNHEHISALVAQNMATLDLLSRTTEKYLAECGRRWVDLQDLFSFMDIASKRVIRS</sequence>
<dbReference type="Gene3D" id="3.30.70.2820">
    <property type="match status" value="1"/>
</dbReference>
<keyword evidence="10 12" id="KW-0238">DNA-binding</keyword>
<evidence type="ECO:0000256" key="10">
    <source>
        <dbReference type="ARBA" id="ARBA00023125"/>
    </source>
</evidence>
<evidence type="ECO:0000259" key="15">
    <source>
        <dbReference type="Pfam" id="PF03104"/>
    </source>
</evidence>
<evidence type="ECO:0000256" key="5">
    <source>
        <dbReference type="ARBA" id="ARBA00022705"/>
    </source>
</evidence>
<keyword evidence="4 12" id="KW-0548">Nucleotidyltransferase</keyword>
<dbReference type="Gene3D" id="1.10.287.690">
    <property type="entry name" value="Helix hairpin bin"/>
    <property type="match status" value="1"/>
</dbReference>
<organism evidence="18 19">
    <name type="scientific">Serendipita vermifera MAFF 305830</name>
    <dbReference type="NCBI Taxonomy" id="933852"/>
    <lineage>
        <taxon>Eukaryota</taxon>
        <taxon>Fungi</taxon>
        <taxon>Dikarya</taxon>
        <taxon>Basidiomycota</taxon>
        <taxon>Agaricomycotina</taxon>
        <taxon>Agaricomycetes</taxon>
        <taxon>Sebacinales</taxon>
        <taxon>Serendipitaceae</taxon>
        <taxon>Serendipita</taxon>
    </lineage>
</organism>
<dbReference type="InterPro" id="IPR045846">
    <property type="entry name" value="POLBc_alpha"/>
</dbReference>
<dbReference type="InterPro" id="IPR024647">
    <property type="entry name" value="DNA_pol_a_cat_su_N"/>
</dbReference>
<dbReference type="FunFam" id="3.30.420.10:FF:000036">
    <property type="entry name" value="DNA polymerase"/>
    <property type="match status" value="1"/>
</dbReference>
<dbReference type="InterPro" id="IPR023211">
    <property type="entry name" value="DNA_pol_palm_dom_sf"/>
</dbReference>
<dbReference type="PANTHER" id="PTHR45861">
    <property type="entry name" value="DNA POLYMERASE ALPHA CATALYTIC SUBUNIT"/>
    <property type="match status" value="1"/>
</dbReference>
<evidence type="ECO:0000256" key="8">
    <source>
        <dbReference type="ARBA" id="ARBA00022833"/>
    </source>
</evidence>
<dbReference type="GO" id="GO:0003697">
    <property type="term" value="F:single-stranded DNA binding"/>
    <property type="evidence" value="ECO:0007669"/>
    <property type="project" value="TreeGrafter"/>
</dbReference>
<keyword evidence="11" id="KW-0539">Nucleus</keyword>
<evidence type="ECO:0000256" key="3">
    <source>
        <dbReference type="ARBA" id="ARBA00022679"/>
    </source>
</evidence>
<dbReference type="HOGENOM" id="CLU_001718_1_0_1"/>
<dbReference type="GO" id="GO:1902975">
    <property type="term" value="P:mitotic DNA replication initiation"/>
    <property type="evidence" value="ECO:0007669"/>
    <property type="project" value="InterPro"/>
</dbReference>
<dbReference type="InterPro" id="IPR038256">
    <property type="entry name" value="Pol_alpha_znc_sf"/>
</dbReference>
<keyword evidence="5 12" id="KW-0235">DNA replication</keyword>
<evidence type="ECO:0000259" key="17">
    <source>
        <dbReference type="Pfam" id="PF12254"/>
    </source>
</evidence>
<dbReference type="GO" id="GO:0006281">
    <property type="term" value="P:DNA repair"/>
    <property type="evidence" value="ECO:0007669"/>
    <property type="project" value="UniProtKB-ARBA"/>
</dbReference>
<feature type="region of interest" description="Disordered" evidence="13">
    <location>
        <begin position="54"/>
        <end position="115"/>
    </location>
</feature>
<protein>
    <recommendedName>
        <fullName evidence="12">DNA polymerase</fullName>
        <ecNumber evidence="12">2.7.7.7</ecNumber>
    </recommendedName>
</protein>
<keyword evidence="19" id="KW-1185">Reference proteome</keyword>
<dbReference type="Gene3D" id="3.90.1600.10">
    <property type="entry name" value="Palm domain of DNA polymerase"/>
    <property type="match status" value="1"/>
</dbReference>
<dbReference type="EMBL" id="KN824277">
    <property type="protein sequence ID" value="KIM34506.1"/>
    <property type="molecule type" value="Genomic_DNA"/>
</dbReference>
<evidence type="ECO:0000256" key="7">
    <source>
        <dbReference type="ARBA" id="ARBA00022771"/>
    </source>
</evidence>
<feature type="region of interest" description="Disordered" evidence="13">
    <location>
        <begin position="129"/>
        <end position="200"/>
    </location>
</feature>
<evidence type="ECO:0000256" key="13">
    <source>
        <dbReference type="SAM" id="MobiDB-lite"/>
    </source>
</evidence>
<gene>
    <name evidence="18" type="ORF">M408DRAFT_325892</name>
</gene>
<evidence type="ECO:0000256" key="6">
    <source>
        <dbReference type="ARBA" id="ARBA00022723"/>
    </source>
</evidence>
<dbReference type="NCBIfam" id="TIGR00592">
    <property type="entry name" value="pol2"/>
    <property type="match status" value="1"/>
</dbReference>
<dbReference type="GO" id="GO:0003682">
    <property type="term" value="F:chromatin binding"/>
    <property type="evidence" value="ECO:0007669"/>
    <property type="project" value="TreeGrafter"/>
</dbReference>
<dbReference type="InterPro" id="IPR042087">
    <property type="entry name" value="DNA_pol_B_thumb"/>
</dbReference>
<dbReference type="CDD" id="cd05776">
    <property type="entry name" value="DNA_polB_alpha_exo"/>
    <property type="match status" value="1"/>
</dbReference>
<evidence type="ECO:0000313" key="19">
    <source>
        <dbReference type="Proteomes" id="UP000054097"/>
    </source>
</evidence>
<feature type="domain" description="DNA-directed DNA polymerase family B multifunctional" evidence="14">
    <location>
        <begin position="751"/>
        <end position="1197"/>
    </location>
</feature>
<dbReference type="InterPro" id="IPR006172">
    <property type="entry name" value="DNA-dir_DNA_pol_B"/>
</dbReference>
<dbReference type="OrthoDB" id="6755010at2759"/>
<reference evidence="18 19" key="1">
    <citation type="submission" date="2014-04" db="EMBL/GenBank/DDBJ databases">
        <authorList>
            <consortium name="DOE Joint Genome Institute"/>
            <person name="Kuo A."/>
            <person name="Zuccaro A."/>
            <person name="Kohler A."/>
            <person name="Nagy L.G."/>
            <person name="Floudas D."/>
            <person name="Copeland A."/>
            <person name="Barry K.W."/>
            <person name="Cichocki N."/>
            <person name="Veneault-Fourrey C."/>
            <person name="LaButti K."/>
            <person name="Lindquist E.A."/>
            <person name="Lipzen A."/>
            <person name="Lundell T."/>
            <person name="Morin E."/>
            <person name="Murat C."/>
            <person name="Sun H."/>
            <person name="Tunlid A."/>
            <person name="Henrissat B."/>
            <person name="Grigoriev I.V."/>
            <person name="Hibbett D.S."/>
            <person name="Martin F."/>
            <person name="Nordberg H.P."/>
            <person name="Cantor M.N."/>
            <person name="Hua S.X."/>
        </authorList>
    </citation>
    <scope>NUCLEOTIDE SEQUENCE [LARGE SCALE GENOMIC DNA]</scope>
    <source>
        <strain evidence="18 19">MAFF 305830</strain>
    </source>
</reference>
<dbReference type="Gene3D" id="2.40.50.730">
    <property type="match status" value="1"/>
</dbReference>
<dbReference type="SUPFAM" id="SSF53098">
    <property type="entry name" value="Ribonuclease H-like"/>
    <property type="match status" value="1"/>
</dbReference>
<dbReference type="Gene3D" id="3.30.420.10">
    <property type="entry name" value="Ribonuclease H-like superfamily/Ribonuclease H"/>
    <property type="match status" value="1"/>
</dbReference>
<dbReference type="Gene3D" id="1.10.3200.20">
    <property type="entry name" value="DNA Polymerase alpha, zinc finger"/>
    <property type="match status" value="1"/>
</dbReference>
<comment type="subcellular location">
    <subcellularLocation>
        <location evidence="1">Nucleus</location>
    </subcellularLocation>
</comment>
<keyword evidence="6" id="KW-0479">Metal-binding</keyword>
<evidence type="ECO:0000313" key="18">
    <source>
        <dbReference type="EMBL" id="KIM34506.1"/>
    </source>
</evidence>
<feature type="compositionally biased region" description="Acidic residues" evidence="13">
    <location>
        <begin position="54"/>
        <end position="63"/>
    </location>
</feature>
<dbReference type="FunFam" id="1.10.132.60:FF:000004">
    <property type="entry name" value="DNA polymerase"/>
    <property type="match status" value="1"/>
</dbReference>
<dbReference type="Pfam" id="PF12254">
    <property type="entry name" value="DNA_pol_alpha_N"/>
    <property type="match status" value="1"/>
</dbReference>
<dbReference type="PRINTS" id="PR00106">
    <property type="entry name" value="DNAPOLB"/>
</dbReference>
<evidence type="ECO:0000256" key="4">
    <source>
        <dbReference type="ARBA" id="ARBA00022695"/>
    </source>
</evidence>
<dbReference type="CDD" id="cd05532">
    <property type="entry name" value="POLBc_alpha"/>
    <property type="match status" value="1"/>
</dbReference>
<dbReference type="SMART" id="SM00486">
    <property type="entry name" value="POLBc"/>
    <property type="match status" value="1"/>
</dbReference>
<dbReference type="GO" id="GO:0006273">
    <property type="term" value="P:lagging strand elongation"/>
    <property type="evidence" value="ECO:0007669"/>
    <property type="project" value="TreeGrafter"/>
</dbReference>
<keyword evidence="8" id="KW-0862">Zinc</keyword>
<dbReference type="InterPro" id="IPR017964">
    <property type="entry name" value="DNA-dir_DNA_pol_B_CS"/>
</dbReference>
<dbReference type="InterPro" id="IPR006133">
    <property type="entry name" value="DNA-dir_DNA_pol_B_exonuc"/>
</dbReference>
<keyword evidence="7" id="KW-0863">Zinc-finger</keyword>
<dbReference type="InterPro" id="IPR006134">
    <property type="entry name" value="DNA-dir_DNA_pol_B_multi_dom"/>
</dbReference>
<dbReference type="InterPro" id="IPR012337">
    <property type="entry name" value="RNaseH-like_sf"/>
</dbReference>
<evidence type="ECO:0000256" key="1">
    <source>
        <dbReference type="ARBA" id="ARBA00004123"/>
    </source>
</evidence>
<dbReference type="InterPro" id="IPR015088">
    <property type="entry name" value="Znf_DNA-dir_DNA_pol_B_alpha"/>
</dbReference>
<dbReference type="GO" id="GO:0000166">
    <property type="term" value="F:nucleotide binding"/>
    <property type="evidence" value="ECO:0007669"/>
    <property type="project" value="InterPro"/>
</dbReference>
<evidence type="ECO:0000256" key="2">
    <source>
        <dbReference type="ARBA" id="ARBA00005755"/>
    </source>
</evidence>
<feature type="domain" description="Zinc finger DNA-directed DNA polymerase family B alpha" evidence="16">
    <location>
        <begin position="1234"/>
        <end position="1417"/>
    </location>
</feature>
<evidence type="ECO:0000259" key="14">
    <source>
        <dbReference type="Pfam" id="PF00136"/>
    </source>
</evidence>
<evidence type="ECO:0000256" key="9">
    <source>
        <dbReference type="ARBA" id="ARBA00022932"/>
    </source>
</evidence>